<gene>
    <name evidence="1" type="ORF">ACFFVB_06475</name>
</gene>
<accession>A0ABV5EZW0</accession>
<name>A0ABV5EZW0_9FLAO</name>
<evidence type="ECO:0000313" key="1">
    <source>
        <dbReference type="EMBL" id="MFB9052723.1"/>
    </source>
</evidence>
<dbReference type="Proteomes" id="UP001589605">
    <property type="component" value="Unassembled WGS sequence"/>
</dbReference>
<evidence type="ECO:0008006" key="3">
    <source>
        <dbReference type="Google" id="ProtNLM"/>
    </source>
</evidence>
<protein>
    <recommendedName>
        <fullName evidence="3">Glycosyl-hydrolase family 116 N-terminal domain-containing protein</fullName>
    </recommendedName>
</protein>
<proteinExistence type="predicted"/>
<sequence length="80" mass="8869">MKIGNNWFVVLWSLFLGTTCFSQQKDWPVLKTYTGEYLKRVAMPVGGIGTGTISLTGNGAIHDWEIMSFPAKGFNVIISK</sequence>
<comment type="caution">
    <text evidence="1">The sequence shown here is derived from an EMBL/GenBank/DDBJ whole genome shotgun (WGS) entry which is preliminary data.</text>
</comment>
<dbReference type="EMBL" id="JBHMEZ010000003">
    <property type="protein sequence ID" value="MFB9052723.1"/>
    <property type="molecule type" value="Genomic_DNA"/>
</dbReference>
<reference evidence="1 2" key="1">
    <citation type="submission" date="2024-09" db="EMBL/GenBank/DDBJ databases">
        <authorList>
            <person name="Sun Q."/>
            <person name="Mori K."/>
        </authorList>
    </citation>
    <scope>NUCLEOTIDE SEQUENCE [LARGE SCALE GENOMIC DNA]</scope>
    <source>
        <strain evidence="1 2">CECT 8286</strain>
    </source>
</reference>
<evidence type="ECO:0000313" key="2">
    <source>
        <dbReference type="Proteomes" id="UP001589605"/>
    </source>
</evidence>
<organism evidence="1 2">
    <name type="scientific">Formosa undariae</name>
    <dbReference type="NCBI Taxonomy" id="1325436"/>
    <lineage>
        <taxon>Bacteria</taxon>
        <taxon>Pseudomonadati</taxon>
        <taxon>Bacteroidota</taxon>
        <taxon>Flavobacteriia</taxon>
        <taxon>Flavobacteriales</taxon>
        <taxon>Flavobacteriaceae</taxon>
        <taxon>Formosa</taxon>
    </lineage>
</organism>
<dbReference type="RefSeq" id="WP_382381903.1">
    <property type="nucleotide sequence ID" value="NZ_JBHMEZ010000003.1"/>
</dbReference>
<keyword evidence="2" id="KW-1185">Reference proteome</keyword>